<protein>
    <submittedName>
        <fullName evidence="1">Uncharacterized protein</fullName>
    </submittedName>
</protein>
<dbReference type="OrthoDB" id="14472at2"/>
<accession>A0A285NJ01</accession>
<dbReference type="Proteomes" id="UP000219036">
    <property type="component" value="Unassembled WGS sequence"/>
</dbReference>
<dbReference type="EMBL" id="OBEI01000007">
    <property type="protein sequence ID" value="SNZ09484.1"/>
    <property type="molecule type" value="Genomic_DNA"/>
</dbReference>
<dbReference type="RefSeq" id="WP_097000704.1">
    <property type="nucleotide sequence ID" value="NZ_OBEI01000007.1"/>
</dbReference>
<proteinExistence type="predicted"/>
<organism evidence="1 2">
    <name type="scientific">Persephonella hydrogeniphila</name>
    <dbReference type="NCBI Taxonomy" id="198703"/>
    <lineage>
        <taxon>Bacteria</taxon>
        <taxon>Pseudomonadati</taxon>
        <taxon>Aquificota</taxon>
        <taxon>Aquificia</taxon>
        <taxon>Aquificales</taxon>
        <taxon>Hydrogenothermaceae</taxon>
        <taxon>Persephonella</taxon>
    </lineage>
</organism>
<reference evidence="2" key="1">
    <citation type="submission" date="2017-09" db="EMBL/GenBank/DDBJ databases">
        <authorList>
            <person name="Varghese N."/>
            <person name="Submissions S."/>
        </authorList>
    </citation>
    <scope>NUCLEOTIDE SEQUENCE [LARGE SCALE GENOMIC DNA]</scope>
    <source>
        <strain evidence="2">DSM 15103</strain>
    </source>
</reference>
<evidence type="ECO:0000313" key="2">
    <source>
        <dbReference type="Proteomes" id="UP000219036"/>
    </source>
</evidence>
<gene>
    <name evidence="1" type="ORF">SAMN06265182_1541</name>
</gene>
<evidence type="ECO:0000313" key="1">
    <source>
        <dbReference type="EMBL" id="SNZ09484.1"/>
    </source>
</evidence>
<keyword evidence="2" id="KW-1185">Reference proteome</keyword>
<sequence>MERKISSFDMLLTQELTNLERFIVKSPLGTNEFWSEWQAKTGEIVVTKAAIKRALRTHQGQLSQEEINKLSSMLEAFKEIASYLELLRQTALKIRGIDASEWDILGGIEGENEGEDDLPF</sequence>
<name>A0A285NJ01_9AQUI</name>
<dbReference type="AlphaFoldDB" id="A0A285NJ01"/>